<dbReference type="PROSITE" id="PS50158">
    <property type="entry name" value="ZF_CCHC"/>
    <property type="match status" value="1"/>
</dbReference>
<sequence>MPVTPAAARGTGPSALVPLGVDEIIERHLHAYNEQRNEEAKALEGGDNARTRLQHKLPPIQLLPLPPSVAAQHRVQFSIRGRRYETTMDVAVTYCLTFYAFFHCPFDGSRTVGDVAVAHDGETEDVRVLSEPALLQHYIQMVEPLLLSFLRQQQQRTPQMEVKAVVGNAVSGGTPHSEGLVAPFPPALPRPKSVSYDAAGHLWMFEFPPRVTAEVEAQERRRRQQTAVDALTSAAGHITSDEISDSPFLLLQNDFMGMLLVYLRRCAKVRAEAASAARSPSNGKAAAYPVLPIRWTEMNYDEQVSFLQLLRAFGVVPLTSLYVQPSAPLSTSRHVGADAARVAAAAKAEGDACSLCLKAEAFARQQQQLDVTSGETRNINPPKRMDGCDDLVMAAKGCARCGMAGHAAEECPY</sequence>
<accession>A0A0N0P570</accession>
<dbReference type="GO" id="GO:0003676">
    <property type="term" value="F:nucleic acid binding"/>
    <property type="evidence" value="ECO:0007669"/>
    <property type="project" value="InterPro"/>
</dbReference>
<keyword evidence="1" id="KW-0479">Metal-binding</keyword>
<organism evidence="3 4">
    <name type="scientific">Leptomonas seymouri</name>
    <dbReference type="NCBI Taxonomy" id="5684"/>
    <lineage>
        <taxon>Eukaryota</taxon>
        <taxon>Discoba</taxon>
        <taxon>Euglenozoa</taxon>
        <taxon>Kinetoplastea</taxon>
        <taxon>Metakinetoplastina</taxon>
        <taxon>Trypanosomatida</taxon>
        <taxon>Trypanosomatidae</taxon>
        <taxon>Leishmaniinae</taxon>
        <taxon>Leptomonas</taxon>
    </lineage>
</organism>
<protein>
    <recommendedName>
        <fullName evidence="2">CCHC-type domain-containing protein</fullName>
    </recommendedName>
</protein>
<gene>
    <name evidence="3" type="ORF">ABL78_5278</name>
</gene>
<evidence type="ECO:0000313" key="3">
    <source>
        <dbReference type="EMBL" id="KPI85657.1"/>
    </source>
</evidence>
<comment type="caution">
    <text evidence="3">The sequence shown here is derived from an EMBL/GenBank/DDBJ whole genome shotgun (WGS) entry which is preliminary data.</text>
</comment>
<dbReference type="VEuPathDB" id="TriTrypDB:Lsey_0173_0060"/>
<dbReference type="GO" id="GO:0008270">
    <property type="term" value="F:zinc ion binding"/>
    <property type="evidence" value="ECO:0007669"/>
    <property type="project" value="UniProtKB-KW"/>
</dbReference>
<dbReference type="InterPro" id="IPR001878">
    <property type="entry name" value="Znf_CCHC"/>
</dbReference>
<keyword evidence="1" id="KW-0863">Zinc-finger</keyword>
<dbReference type="EMBL" id="LJSK01000173">
    <property type="protein sequence ID" value="KPI85657.1"/>
    <property type="molecule type" value="Genomic_DNA"/>
</dbReference>
<keyword evidence="1" id="KW-0862">Zinc</keyword>
<dbReference type="AlphaFoldDB" id="A0A0N0P570"/>
<dbReference type="OMA" id="RCGMAEH"/>
<dbReference type="Proteomes" id="UP000038009">
    <property type="component" value="Unassembled WGS sequence"/>
</dbReference>
<evidence type="ECO:0000259" key="2">
    <source>
        <dbReference type="PROSITE" id="PS50158"/>
    </source>
</evidence>
<reference evidence="3 4" key="1">
    <citation type="journal article" date="2015" name="PLoS Pathog.">
        <title>Leptomonas seymouri: Adaptations to the Dixenous Life Cycle Analyzed by Genome Sequencing, Transcriptome Profiling and Co-infection with Leishmania donovani.</title>
        <authorList>
            <person name="Kraeva N."/>
            <person name="Butenko A."/>
            <person name="Hlavacova J."/>
            <person name="Kostygov A."/>
            <person name="Myskova J."/>
            <person name="Grybchuk D."/>
            <person name="Lestinova T."/>
            <person name="Votypka J."/>
            <person name="Volf P."/>
            <person name="Opperdoes F."/>
            <person name="Flegontov P."/>
            <person name="Lukes J."/>
            <person name="Yurchenko V."/>
        </authorList>
    </citation>
    <scope>NUCLEOTIDE SEQUENCE [LARGE SCALE GENOMIC DNA]</scope>
    <source>
        <strain evidence="3 4">ATCC 30220</strain>
    </source>
</reference>
<evidence type="ECO:0000313" key="4">
    <source>
        <dbReference type="Proteomes" id="UP000038009"/>
    </source>
</evidence>
<feature type="domain" description="CCHC-type" evidence="2">
    <location>
        <begin position="398"/>
        <end position="412"/>
    </location>
</feature>
<dbReference type="OrthoDB" id="245449at2759"/>
<proteinExistence type="predicted"/>
<keyword evidence="4" id="KW-1185">Reference proteome</keyword>
<name>A0A0N0P570_LEPSE</name>
<evidence type="ECO:0000256" key="1">
    <source>
        <dbReference type="PROSITE-ProRule" id="PRU00047"/>
    </source>
</evidence>